<dbReference type="InterPro" id="IPR015590">
    <property type="entry name" value="Aldehyde_DH_dom"/>
</dbReference>
<dbReference type="EMBL" id="BAAANE010000007">
    <property type="protein sequence ID" value="GAA1647342.1"/>
    <property type="molecule type" value="Genomic_DNA"/>
</dbReference>
<dbReference type="SUPFAM" id="SSF53720">
    <property type="entry name" value="ALDH-like"/>
    <property type="match status" value="1"/>
</dbReference>
<dbReference type="Pfam" id="PF00171">
    <property type="entry name" value="Aldedh"/>
    <property type="match status" value="1"/>
</dbReference>
<dbReference type="InterPro" id="IPR016161">
    <property type="entry name" value="Ald_DH/histidinol_DH"/>
</dbReference>
<keyword evidence="4" id="KW-1185">Reference proteome</keyword>
<dbReference type="Proteomes" id="UP001501319">
    <property type="component" value="Unassembled WGS sequence"/>
</dbReference>
<evidence type="ECO:0000313" key="4">
    <source>
        <dbReference type="Proteomes" id="UP001501319"/>
    </source>
</evidence>
<dbReference type="PANTHER" id="PTHR11699">
    <property type="entry name" value="ALDEHYDE DEHYDROGENASE-RELATED"/>
    <property type="match status" value="1"/>
</dbReference>
<dbReference type="RefSeq" id="WP_344113652.1">
    <property type="nucleotide sequence ID" value="NZ_BAAANE010000007.1"/>
</dbReference>
<evidence type="ECO:0000313" key="3">
    <source>
        <dbReference type="EMBL" id="GAA1647342.1"/>
    </source>
</evidence>
<evidence type="ECO:0000259" key="2">
    <source>
        <dbReference type="Pfam" id="PF00171"/>
    </source>
</evidence>
<reference evidence="3 4" key="1">
    <citation type="journal article" date="2019" name="Int. J. Syst. Evol. Microbiol.">
        <title>The Global Catalogue of Microorganisms (GCM) 10K type strain sequencing project: providing services to taxonomists for standard genome sequencing and annotation.</title>
        <authorList>
            <consortium name="The Broad Institute Genomics Platform"/>
            <consortium name="The Broad Institute Genome Sequencing Center for Infectious Disease"/>
            <person name="Wu L."/>
            <person name="Ma J."/>
        </authorList>
    </citation>
    <scope>NUCLEOTIDE SEQUENCE [LARGE SCALE GENOMIC DNA]</scope>
    <source>
        <strain evidence="3 4">JCM 14306</strain>
    </source>
</reference>
<dbReference type="CDD" id="cd07122">
    <property type="entry name" value="ALDH_F20_ACDH"/>
    <property type="match status" value="1"/>
</dbReference>
<name>A0ABN2FIW5_9ACTN</name>
<dbReference type="InterPro" id="IPR016163">
    <property type="entry name" value="Ald_DH_C"/>
</dbReference>
<organism evidence="3 4">
    <name type="scientific">Kribbella alba</name>
    <dbReference type="NCBI Taxonomy" id="190197"/>
    <lineage>
        <taxon>Bacteria</taxon>
        <taxon>Bacillati</taxon>
        <taxon>Actinomycetota</taxon>
        <taxon>Actinomycetes</taxon>
        <taxon>Propionibacteriales</taxon>
        <taxon>Kribbellaceae</taxon>
        <taxon>Kribbella</taxon>
    </lineage>
</organism>
<feature type="domain" description="Aldehyde dehydrogenase" evidence="2">
    <location>
        <begin position="13"/>
        <end position="280"/>
    </location>
</feature>
<protein>
    <submittedName>
        <fullName evidence="3">Aldehyde dehydrogenase family protein</fullName>
    </submittedName>
</protein>
<proteinExistence type="predicted"/>
<sequence>MTDTAKQADMTKQEGIQREVEQVVTRARAAQATIEDYTQEQVDELCTAVAWAVARPERAEALAKLAVDEGGFGNYADKVTKINKRVLGVLADMRTLRTVGVVEEDPERGLVKIAKPVGVVAALIPTTGPDATPPVKALLALKGRNAIVVAPHPRTTETTAAVVEYMREACTQVGAPADLVQMLPAPSIAKTQELMRQADLIVATGGAAMVKAAYSSGTPAYGVGVGNAVHVVDETADVDDAASAIAVAKTFDYATSCLADNAIVAETSVYDALLDRLTAAGGYLCSQEEKDALRRRMWPDGGHIPSPDVIAKPAPRIAELAGFTIPADRTFLIVEEDGAGPEHPFSGEKLSVVLAAYRYTGDIARAVDLVNAITGYQGLGHTCGIHTSRDEHVEALAQGTKTARVLVNQNLNEGAGSPRNGLPFTLSLSCGTWGGNVTTENVNARHFVNLTWVSRPIAPHPVTEEDLFAAHWERHGR</sequence>
<dbReference type="InterPro" id="IPR016162">
    <property type="entry name" value="Ald_DH_N"/>
</dbReference>
<gene>
    <name evidence="3" type="ORF">GCM10009744_43220</name>
</gene>
<comment type="caution">
    <text evidence="3">The sequence shown here is derived from an EMBL/GenBank/DDBJ whole genome shotgun (WGS) entry which is preliminary data.</text>
</comment>
<keyword evidence="1" id="KW-0560">Oxidoreductase</keyword>
<dbReference type="Gene3D" id="3.40.605.10">
    <property type="entry name" value="Aldehyde Dehydrogenase, Chain A, domain 1"/>
    <property type="match status" value="1"/>
</dbReference>
<accession>A0ABN2FIW5</accession>
<evidence type="ECO:0000256" key="1">
    <source>
        <dbReference type="ARBA" id="ARBA00023002"/>
    </source>
</evidence>
<dbReference type="Gene3D" id="3.40.309.10">
    <property type="entry name" value="Aldehyde Dehydrogenase, Chain A, domain 2"/>
    <property type="match status" value="1"/>
</dbReference>